<sequence length="59" mass="6866">MMPTGEPDHHEPPIRATIVRYDDDPDECTLHPEDPDDDRRMTEWITAESGYYFAIASCR</sequence>
<dbReference type="OrthoDB" id="186853at2157"/>
<keyword evidence="3" id="KW-1185">Reference proteome</keyword>
<dbReference type="AlphaFoldDB" id="A0A081EVL5"/>
<dbReference type="InterPro" id="IPR055933">
    <property type="entry name" value="DUF7511"/>
</dbReference>
<feature type="domain" description="DUF7511" evidence="1">
    <location>
        <begin position="14"/>
        <end position="59"/>
    </location>
</feature>
<gene>
    <name evidence="2" type="ORF">FK85_02005</name>
</gene>
<protein>
    <recommendedName>
        <fullName evidence="1">DUF7511 domain-containing protein</fullName>
    </recommendedName>
</protein>
<organism evidence="2 3">
    <name type="scientific">Halorubrum saccharovorum</name>
    <dbReference type="NCBI Taxonomy" id="2248"/>
    <lineage>
        <taxon>Archaea</taxon>
        <taxon>Methanobacteriati</taxon>
        <taxon>Methanobacteriota</taxon>
        <taxon>Stenosarchaea group</taxon>
        <taxon>Halobacteria</taxon>
        <taxon>Halobacteriales</taxon>
        <taxon>Haloferacaceae</taxon>
        <taxon>Halorubrum</taxon>
    </lineage>
</organism>
<dbReference type="Proteomes" id="UP000053331">
    <property type="component" value="Unassembled WGS sequence"/>
</dbReference>
<reference evidence="2 3" key="1">
    <citation type="journal article" date="2015" name="Genome Announc.">
        <title>Draft genome sequence of a Halorubrum H3 strain isolated from the burlinskoye salt lake (Altai Krai, Russia).</title>
        <authorList>
            <person name="Rozanov A.S."/>
            <person name="Bryanskaya A.V."/>
            <person name="Malup T.K."/>
            <person name="Kotenko A.V."/>
            <person name="Peltek S.E."/>
        </authorList>
    </citation>
    <scope>NUCLEOTIDE SEQUENCE [LARGE SCALE GENOMIC DNA]</scope>
    <source>
        <strain evidence="2 3">H3</strain>
    </source>
</reference>
<name>A0A081EVL5_9EURY</name>
<evidence type="ECO:0000259" key="1">
    <source>
        <dbReference type="Pfam" id="PF24351"/>
    </source>
</evidence>
<evidence type="ECO:0000313" key="3">
    <source>
        <dbReference type="Proteomes" id="UP000053331"/>
    </source>
</evidence>
<comment type="caution">
    <text evidence="2">The sequence shown here is derived from an EMBL/GenBank/DDBJ whole genome shotgun (WGS) entry which is preliminary data.</text>
</comment>
<dbReference type="Pfam" id="PF24351">
    <property type="entry name" value="DUF7511"/>
    <property type="match status" value="1"/>
</dbReference>
<evidence type="ECO:0000313" key="2">
    <source>
        <dbReference type="EMBL" id="KDS91453.1"/>
    </source>
</evidence>
<proteinExistence type="predicted"/>
<dbReference type="EMBL" id="JNFH02000004">
    <property type="protein sequence ID" value="KDS91453.1"/>
    <property type="molecule type" value="Genomic_DNA"/>
</dbReference>
<accession>A0A081EVL5</accession>